<name>A0ACB5PLK9_9BACT</name>
<accession>A0ACB5PLK9</accession>
<organism evidence="1 2">
    <name type="scientific">Hymenobacter qilianensis</name>
    <dbReference type="NCBI Taxonomy" id="1385715"/>
    <lineage>
        <taxon>Bacteria</taxon>
        <taxon>Pseudomonadati</taxon>
        <taxon>Bacteroidota</taxon>
        <taxon>Cytophagia</taxon>
        <taxon>Cytophagales</taxon>
        <taxon>Hymenobacteraceae</taxon>
        <taxon>Hymenobacter</taxon>
    </lineage>
</organism>
<protein>
    <submittedName>
        <fullName evidence="1">Uncharacterized protein</fullName>
    </submittedName>
</protein>
<gene>
    <name evidence="1" type="ORF">GCM10011375_02930</name>
</gene>
<evidence type="ECO:0000313" key="1">
    <source>
        <dbReference type="EMBL" id="GGF50791.1"/>
    </source>
</evidence>
<reference evidence="1 2" key="1">
    <citation type="journal article" date="2019" name="Int. J. Syst. Evol. Microbiol.">
        <title>The Global Catalogue of Microorganisms (GCM) 10K type strain sequencing project: providing services to taxonomists for standard genome sequencing and annotation.</title>
        <authorList>
            <consortium name="The Broad Institute Genomics Platform"/>
            <consortium name="The Broad Institute Genome Sequencing Center for Infectious Disease"/>
            <person name="Wu L."/>
            <person name="Ma J."/>
        </authorList>
    </citation>
    <scope>NUCLEOTIDE SEQUENCE [LARGE SCALE GENOMIC DNA]</scope>
    <source>
        <strain evidence="1 2">CGMCC 1.12720</strain>
    </source>
</reference>
<keyword evidence="2" id="KW-1185">Reference proteome</keyword>
<sequence length="105" mass="10713">MKNIRLYFAVAAAMLFLGSNTALAQSDTKTEKKGWSRKGKGAAIGAGTGAAAGAIIAGKGDRGKGAVIGAGAGAVSGALIGKRRDKKKDPARHREYTKKKNSPNT</sequence>
<comment type="caution">
    <text evidence="1">The sequence shown here is derived from an EMBL/GenBank/DDBJ whole genome shotgun (WGS) entry which is preliminary data.</text>
</comment>
<dbReference type="EMBL" id="BMFN01000001">
    <property type="protein sequence ID" value="GGF50791.1"/>
    <property type="molecule type" value="Genomic_DNA"/>
</dbReference>
<evidence type="ECO:0000313" key="2">
    <source>
        <dbReference type="Proteomes" id="UP000605392"/>
    </source>
</evidence>
<proteinExistence type="predicted"/>
<dbReference type="Proteomes" id="UP000605392">
    <property type="component" value="Unassembled WGS sequence"/>
</dbReference>